<dbReference type="InterPro" id="IPR050178">
    <property type="entry name" value="AspA/AstE_fam"/>
</dbReference>
<feature type="binding site" evidence="5">
    <location>
        <position position="56"/>
    </location>
    <ligand>
        <name>Zn(2+)</name>
        <dbReference type="ChEBI" id="CHEBI:29105"/>
    </ligand>
</feature>
<dbReference type="Pfam" id="PF24827">
    <property type="entry name" value="AstE_AspA_cat"/>
    <property type="match status" value="1"/>
</dbReference>
<name>A0A518XC24_9GAMM</name>
<keyword evidence="3 5" id="KW-0378">Hydrolase</keyword>
<dbReference type="InterPro" id="IPR055438">
    <property type="entry name" value="AstE_AspA_cat"/>
</dbReference>
<dbReference type="Gene3D" id="3.40.630.10">
    <property type="entry name" value="Zn peptidases"/>
    <property type="match status" value="1"/>
</dbReference>
<evidence type="ECO:0000256" key="4">
    <source>
        <dbReference type="ARBA" id="ARBA00022833"/>
    </source>
</evidence>
<dbReference type="PANTHER" id="PTHR15162">
    <property type="entry name" value="ASPARTOACYLASE"/>
    <property type="match status" value="1"/>
</dbReference>
<keyword evidence="1 5" id="KW-0056">Arginine metabolism</keyword>
<evidence type="ECO:0000256" key="5">
    <source>
        <dbReference type="HAMAP-Rule" id="MF_00767"/>
    </source>
</evidence>
<dbReference type="GO" id="GO:0019545">
    <property type="term" value="P:L-arginine catabolic process to succinate"/>
    <property type="evidence" value="ECO:0007669"/>
    <property type="project" value="UniProtKB-UniRule"/>
</dbReference>
<protein>
    <recommendedName>
        <fullName evidence="5 6">Succinylglutamate desuccinylase</fullName>
        <ecNumber evidence="5 6">3.5.1.96</ecNumber>
    </recommendedName>
</protein>
<dbReference type="RefSeq" id="WP_145888282.1">
    <property type="nucleotide sequence ID" value="NZ_CP032702.1"/>
</dbReference>
<dbReference type="HAMAP" id="MF_00767">
    <property type="entry name" value="Arg_catab_AstE"/>
    <property type="match status" value="1"/>
</dbReference>
<feature type="binding site" evidence="5">
    <location>
        <position position="148"/>
    </location>
    <ligand>
        <name>Zn(2+)</name>
        <dbReference type="ChEBI" id="CHEBI:29105"/>
    </ligand>
</feature>
<dbReference type="GO" id="GO:0009017">
    <property type="term" value="F:succinylglutamate desuccinylase activity"/>
    <property type="evidence" value="ECO:0007669"/>
    <property type="project" value="UniProtKB-UniRule"/>
</dbReference>
<proteinExistence type="inferred from homology"/>
<feature type="binding site" evidence="5">
    <location>
        <position position="53"/>
    </location>
    <ligand>
        <name>Zn(2+)</name>
        <dbReference type="ChEBI" id="CHEBI:29105"/>
    </ligand>
</feature>
<keyword evidence="11" id="KW-1185">Reference proteome</keyword>
<organism evidence="10 11">
    <name type="scientific">Candidatus Pantoea soli</name>
    <dbReference type="NCBI Taxonomy" id="3098669"/>
    <lineage>
        <taxon>Bacteria</taxon>
        <taxon>Pseudomonadati</taxon>
        <taxon>Pseudomonadota</taxon>
        <taxon>Gammaproteobacteria</taxon>
        <taxon>Enterobacterales</taxon>
        <taxon>Erwiniaceae</taxon>
        <taxon>Pantoea</taxon>
    </lineage>
</organism>
<dbReference type="InterPro" id="IPR016681">
    <property type="entry name" value="SuccinylGlu_desuccinylase"/>
</dbReference>
<dbReference type="CDD" id="cd03855">
    <property type="entry name" value="M14_ASTE"/>
    <property type="match status" value="1"/>
</dbReference>
<evidence type="ECO:0000256" key="7">
    <source>
        <dbReference type="SAM" id="MobiDB-lite"/>
    </source>
</evidence>
<dbReference type="PANTHER" id="PTHR15162:SF7">
    <property type="entry name" value="SUCCINYLGLUTAMATE DESUCCINYLASE"/>
    <property type="match status" value="1"/>
</dbReference>
<feature type="domain" description="Succinylglutamate desuccinylase/Aspartoacylase catalytic" evidence="9">
    <location>
        <begin position="43"/>
        <end position="236"/>
    </location>
</feature>
<dbReference type="KEGG" id="pdis:D8B20_07505"/>
<dbReference type="NCBIfam" id="TIGR03242">
    <property type="entry name" value="arg_catab_astE"/>
    <property type="match status" value="1"/>
</dbReference>
<keyword evidence="4 5" id="KW-0862">Zinc</keyword>
<evidence type="ECO:0000259" key="8">
    <source>
        <dbReference type="Pfam" id="PF04952"/>
    </source>
</evidence>
<dbReference type="GO" id="GO:0016788">
    <property type="term" value="F:hydrolase activity, acting on ester bonds"/>
    <property type="evidence" value="ECO:0007669"/>
    <property type="project" value="UniProtKB-UniRule"/>
</dbReference>
<dbReference type="FunFam" id="3.40.630.10:FF:000017">
    <property type="entry name" value="Succinylglutamate desuccinylase"/>
    <property type="match status" value="1"/>
</dbReference>
<dbReference type="EMBL" id="CP032702">
    <property type="protein sequence ID" value="QDY41748.1"/>
    <property type="molecule type" value="Genomic_DNA"/>
</dbReference>
<evidence type="ECO:0000256" key="3">
    <source>
        <dbReference type="ARBA" id="ARBA00022801"/>
    </source>
</evidence>
<comment type="cofactor">
    <cofactor evidence="5">
        <name>Zn(2+)</name>
        <dbReference type="ChEBI" id="CHEBI:29105"/>
    </cofactor>
    <text evidence="5">Binds 1 zinc ion per subunit.</text>
</comment>
<keyword evidence="2 5" id="KW-0479">Metal-binding</keyword>
<dbReference type="Pfam" id="PF04952">
    <property type="entry name" value="AstE_AspA_hybrid"/>
    <property type="match status" value="1"/>
</dbReference>
<dbReference type="SUPFAM" id="SSF53187">
    <property type="entry name" value="Zn-dependent exopeptidases"/>
    <property type="match status" value="1"/>
</dbReference>
<dbReference type="GO" id="GO:0019544">
    <property type="term" value="P:L-arginine catabolic process to L-glutamate"/>
    <property type="evidence" value="ECO:0007669"/>
    <property type="project" value="UniProtKB-UniRule"/>
</dbReference>
<feature type="active site" evidence="5">
    <location>
        <position position="211"/>
    </location>
</feature>
<feature type="region of interest" description="Disordered" evidence="7">
    <location>
        <begin position="1"/>
        <end position="22"/>
    </location>
</feature>
<evidence type="ECO:0000256" key="2">
    <source>
        <dbReference type="ARBA" id="ARBA00022723"/>
    </source>
</evidence>
<comment type="function">
    <text evidence="5">Transforms N(2)-succinylglutamate into succinate and glutamate.</text>
</comment>
<feature type="domain" description="AstE/AspA barrel-sandwich hybrid" evidence="8">
    <location>
        <begin position="249"/>
        <end position="321"/>
    </location>
</feature>
<dbReference type="OrthoDB" id="5290473at2"/>
<evidence type="ECO:0000313" key="11">
    <source>
        <dbReference type="Proteomes" id="UP000319411"/>
    </source>
</evidence>
<dbReference type="PIRSF" id="PIRSF017020">
    <property type="entry name" value="AstE"/>
    <property type="match status" value="1"/>
</dbReference>
<evidence type="ECO:0000256" key="1">
    <source>
        <dbReference type="ARBA" id="ARBA00022503"/>
    </source>
</evidence>
<evidence type="ECO:0000256" key="6">
    <source>
        <dbReference type="NCBIfam" id="TIGR03242"/>
    </source>
</evidence>
<comment type="pathway">
    <text evidence="5">Amino-acid degradation; L-arginine degradation via AST pathway; L-glutamate and succinate from L-arginine: step 5/5.</text>
</comment>
<dbReference type="InterPro" id="IPR007036">
    <property type="entry name" value="Aste_AspA_hybrid_dom"/>
</dbReference>
<evidence type="ECO:0000313" key="10">
    <source>
        <dbReference type="EMBL" id="QDY41748.1"/>
    </source>
</evidence>
<gene>
    <name evidence="5 10" type="primary">astE</name>
    <name evidence="10" type="ORF">D8B20_07505</name>
</gene>
<dbReference type="EC" id="3.5.1.96" evidence="5 6"/>
<dbReference type="AlphaFoldDB" id="A0A518XC24"/>
<dbReference type="NCBIfam" id="NF003706">
    <property type="entry name" value="PRK05324.1"/>
    <property type="match status" value="1"/>
</dbReference>
<dbReference type="GO" id="GO:0008270">
    <property type="term" value="F:zinc ion binding"/>
    <property type="evidence" value="ECO:0007669"/>
    <property type="project" value="UniProtKB-UniRule"/>
</dbReference>
<dbReference type="UniPathway" id="UPA00185">
    <property type="reaction ID" value="UER00283"/>
</dbReference>
<accession>A0A518XC24</accession>
<comment type="catalytic activity">
    <reaction evidence="5">
        <text>N-succinyl-L-glutamate + H2O = L-glutamate + succinate</text>
        <dbReference type="Rhea" id="RHEA:15169"/>
        <dbReference type="ChEBI" id="CHEBI:15377"/>
        <dbReference type="ChEBI" id="CHEBI:29985"/>
        <dbReference type="ChEBI" id="CHEBI:30031"/>
        <dbReference type="ChEBI" id="CHEBI:58763"/>
        <dbReference type="EC" id="3.5.1.96"/>
    </reaction>
</comment>
<comment type="similarity">
    <text evidence="5">Belongs to the AspA/AstE family. Succinylglutamate desuccinylase subfamily.</text>
</comment>
<evidence type="ECO:0000259" key="9">
    <source>
        <dbReference type="Pfam" id="PF24827"/>
    </source>
</evidence>
<reference evidence="10 11" key="1">
    <citation type="submission" date="2018-10" db="EMBL/GenBank/DDBJ databases">
        <title>Genome Sequencing of Pantoea dispersa DSM 32899.</title>
        <authorList>
            <person name="Nawrath M."/>
            <person name="Ottenheim C."/>
            <person name="Wilm A."/>
            <person name="Zimmermann W."/>
            <person name="Wu J.C."/>
        </authorList>
    </citation>
    <scope>NUCLEOTIDE SEQUENCE [LARGE SCALE GENOMIC DNA]</scope>
    <source>
        <strain evidence="10 11">DSM 32899</strain>
    </source>
</reference>
<dbReference type="Proteomes" id="UP000319411">
    <property type="component" value="Chromosome"/>
</dbReference>
<sequence length="335" mass="37512">MQDFLQQTLSGQPPAQRQGSNAHLSWQWHDEGILSLTPVQPAQQALVLSAGIHGNETAPVEMLNLLLSPLLRGEKPLAVRLLVILGNPAALRSGKRYQQYDINRLFGGRWQQVADVPEAQRALRLEQALENFWRACREREIRWHLDLHTAIRGSYHTRFGVLPLNTRPWPAAFLHWLAAAKLEALVFHRAPGGTFTHYSCEHHDAASCTLELGKALPFGRNDLSQFHGAQQALAALLYGETLSAVQARPRHYHVTQQITRHGEEFVLHMGPETLNFTAFPQGTLLAEEGETRYYVQQAREYVLFPNPQVAPGLRAGLMLVEETAQQGSRVASPAE</sequence>